<dbReference type="InterPro" id="IPR003591">
    <property type="entry name" value="Leu-rich_rpt_typical-subtyp"/>
</dbReference>
<dbReference type="SUPFAM" id="SSF52058">
    <property type="entry name" value="L domain-like"/>
    <property type="match status" value="2"/>
</dbReference>
<feature type="signal peptide" evidence="5">
    <location>
        <begin position="1"/>
        <end position="30"/>
    </location>
</feature>
<dbReference type="Proteomes" id="UP001152320">
    <property type="component" value="Chromosome 22"/>
</dbReference>
<feature type="transmembrane region" description="Helical" evidence="4">
    <location>
        <begin position="631"/>
        <end position="654"/>
    </location>
</feature>
<keyword evidence="4" id="KW-0812">Transmembrane</keyword>
<dbReference type="InterPro" id="IPR050328">
    <property type="entry name" value="Dev_Immune_Receptor"/>
</dbReference>
<keyword evidence="1" id="KW-0433">Leucine-rich repeat</keyword>
<evidence type="ECO:0000256" key="3">
    <source>
        <dbReference type="ARBA" id="ARBA00022737"/>
    </source>
</evidence>
<accession>A0A9Q0YDI6</accession>
<dbReference type="EMBL" id="JAIZAY010000022">
    <property type="protein sequence ID" value="KAJ8020698.1"/>
    <property type="molecule type" value="Genomic_DNA"/>
</dbReference>
<dbReference type="OrthoDB" id="1099686at2759"/>
<proteinExistence type="predicted"/>
<dbReference type="SMART" id="SM00369">
    <property type="entry name" value="LRR_TYP"/>
    <property type="match status" value="7"/>
</dbReference>
<comment type="caution">
    <text evidence="7">The sequence shown here is derived from an EMBL/GenBank/DDBJ whole genome shotgun (WGS) entry which is preliminary data.</text>
</comment>
<feature type="chain" id="PRO_5040285316" evidence="5">
    <location>
        <begin position="31"/>
        <end position="703"/>
    </location>
</feature>
<reference evidence="7" key="1">
    <citation type="submission" date="2021-10" db="EMBL/GenBank/DDBJ databases">
        <title>Tropical sea cucumber genome reveals ecological adaptation and Cuvierian tubules defense mechanism.</title>
        <authorList>
            <person name="Chen T."/>
        </authorList>
    </citation>
    <scope>NUCLEOTIDE SEQUENCE</scope>
    <source>
        <strain evidence="7">Nanhai2018</strain>
        <tissue evidence="7">Muscle</tissue>
    </source>
</reference>
<dbReference type="Gene3D" id="3.80.10.10">
    <property type="entry name" value="Ribonuclease Inhibitor"/>
    <property type="match status" value="3"/>
</dbReference>
<dbReference type="InterPro" id="IPR000483">
    <property type="entry name" value="Cys-rich_flank_reg_C"/>
</dbReference>
<evidence type="ECO:0000256" key="5">
    <source>
        <dbReference type="SAM" id="SignalP"/>
    </source>
</evidence>
<sequence>MSEKTISLQKYVLSFVMALLMVKLPFPAEGCLTVPGCECPRGPLYVYCNRQPDIPPGTGVTLTVIPPLGDDIIYLSVSGHNIQRLNSSQLVYSSLMYLFLIDNQIEILDDGAFRHLINLERLWLPSNRILVLGPSIFSGITKLTRITLDNNINLRLEGCSFSTFPELTHLSLKNTSIDFNLNLFNSSKCLISYIPRLIYLDITFSATEKIDAELLDSFNAQTLYMGNENITVSYNALEGQPQVQRLHLCFIKDEFFNRTNLSIYQRLTFLKLSDSLSYFPKNFLRSESLQDLYFFRTGFQHLPANAFESLPQLRTLSFVGTSLSSIDKTVFGGIPSVLRSLDLTNNNLMTIPRDSDIFGSPDLDTLEIGNTGFYIDISIFDTVTNLEFVSFYNFSEAFFLGGSLGIITSLKSVYLYDSPPFFPKQFLASDSIENLIISRTAMSSLPANAFDVMPRLRNLKITNCNLRTIHRDAFNNTPLLEIINLGDNLLSTLPDYVFGGKTEASITLEGNPWKCDCNLRWFQTFFSQETGNLGFCYTPPSMHGTGLSKANFSEFVCSTTYYAENQTSTDQINTTSSRFEISSEKIRATTVSLNTNTTSVINATSQQTQTVSQETELPKVNYEFMYTYFKYVSAAAMVTLVSLTFLVCGVVLVARCKQFRFKFNVEQQQLNELSCQNSDGSQVVEKYSEIHQCDDMTPGSTQL</sequence>
<dbReference type="PANTHER" id="PTHR24373:SF398">
    <property type="entry name" value="LEUCINE-RICH REPEAT-CONTAINING G-PROTEIN COUPLED RECEPTOR 6"/>
    <property type="match status" value="1"/>
</dbReference>
<evidence type="ECO:0000256" key="2">
    <source>
        <dbReference type="ARBA" id="ARBA00022729"/>
    </source>
</evidence>
<feature type="domain" description="LRRCT" evidence="6">
    <location>
        <begin position="511"/>
        <end position="558"/>
    </location>
</feature>
<protein>
    <submittedName>
        <fullName evidence="7">Leucine-rich repeat-containing protein 15</fullName>
    </submittedName>
</protein>
<dbReference type="InterPro" id="IPR001611">
    <property type="entry name" value="Leu-rich_rpt"/>
</dbReference>
<evidence type="ECO:0000256" key="4">
    <source>
        <dbReference type="SAM" id="Phobius"/>
    </source>
</evidence>
<name>A0A9Q0YDI6_HOLLE</name>
<keyword evidence="8" id="KW-1185">Reference proteome</keyword>
<gene>
    <name evidence="7" type="ORF">HOLleu_40357</name>
</gene>
<dbReference type="InterPro" id="IPR032675">
    <property type="entry name" value="LRR_dom_sf"/>
</dbReference>
<keyword evidence="3" id="KW-0677">Repeat</keyword>
<keyword evidence="2 5" id="KW-0732">Signal</keyword>
<evidence type="ECO:0000313" key="8">
    <source>
        <dbReference type="Proteomes" id="UP001152320"/>
    </source>
</evidence>
<dbReference type="Pfam" id="PF13855">
    <property type="entry name" value="LRR_8"/>
    <property type="match status" value="3"/>
</dbReference>
<keyword evidence="4" id="KW-0472">Membrane</keyword>
<dbReference type="AlphaFoldDB" id="A0A9Q0YDI6"/>
<keyword evidence="4" id="KW-1133">Transmembrane helix</keyword>
<dbReference type="GO" id="GO:0005615">
    <property type="term" value="C:extracellular space"/>
    <property type="evidence" value="ECO:0007669"/>
    <property type="project" value="TreeGrafter"/>
</dbReference>
<evidence type="ECO:0000256" key="1">
    <source>
        <dbReference type="ARBA" id="ARBA00022614"/>
    </source>
</evidence>
<dbReference type="PANTHER" id="PTHR24373">
    <property type="entry name" value="SLIT RELATED LEUCINE-RICH REPEAT NEURONAL PROTEIN"/>
    <property type="match status" value="1"/>
</dbReference>
<dbReference type="GO" id="GO:0031012">
    <property type="term" value="C:extracellular matrix"/>
    <property type="evidence" value="ECO:0007669"/>
    <property type="project" value="TreeGrafter"/>
</dbReference>
<dbReference type="SMART" id="SM00082">
    <property type="entry name" value="LRRCT"/>
    <property type="match status" value="1"/>
</dbReference>
<evidence type="ECO:0000313" key="7">
    <source>
        <dbReference type="EMBL" id="KAJ8020698.1"/>
    </source>
</evidence>
<evidence type="ECO:0000259" key="6">
    <source>
        <dbReference type="SMART" id="SM00082"/>
    </source>
</evidence>
<organism evidence="7 8">
    <name type="scientific">Holothuria leucospilota</name>
    <name type="common">Black long sea cucumber</name>
    <name type="synonym">Mertensiothuria leucospilota</name>
    <dbReference type="NCBI Taxonomy" id="206669"/>
    <lineage>
        <taxon>Eukaryota</taxon>
        <taxon>Metazoa</taxon>
        <taxon>Echinodermata</taxon>
        <taxon>Eleutherozoa</taxon>
        <taxon>Echinozoa</taxon>
        <taxon>Holothuroidea</taxon>
        <taxon>Aspidochirotacea</taxon>
        <taxon>Aspidochirotida</taxon>
        <taxon>Holothuriidae</taxon>
        <taxon>Holothuria</taxon>
    </lineage>
</organism>